<keyword evidence="3" id="KW-1185">Reference proteome</keyword>
<keyword evidence="1" id="KW-1133">Transmembrane helix</keyword>
<feature type="transmembrane region" description="Helical" evidence="1">
    <location>
        <begin position="102"/>
        <end position="119"/>
    </location>
</feature>
<accession>A0A0K6HQ23</accession>
<evidence type="ECO:0000256" key="1">
    <source>
        <dbReference type="SAM" id="Phobius"/>
    </source>
</evidence>
<reference evidence="3" key="1">
    <citation type="submission" date="2015-08" db="EMBL/GenBank/DDBJ databases">
        <authorList>
            <person name="Varghese N."/>
        </authorList>
    </citation>
    <scope>NUCLEOTIDE SEQUENCE [LARGE SCALE GENOMIC DNA]</scope>
    <source>
        <strain evidence="3">DSM 18181</strain>
    </source>
</reference>
<dbReference type="RefSeq" id="WP_055449019.1">
    <property type="nucleotide sequence ID" value="NZ_CYHF01000001.1"/>
</dbReference>
<proteinExistence type="predicted"/>
<evidence type="ECO:0000313" key="3">
    <source>
        <dbReference type="Proteomes" id="UP000183649"/>
    </source>
</evidence>
<gene>
    <name evidence="2" type="ORF">Ga0061069_10131</name>
</gene>
<dbReference type="OrthoDB" id="9156665at2"/>
<dbReference type="EMBL" id="CYHF01000001">
    <property type="protein sequence ID" value="CUA92903.1"/>
    <property type="molecule type" value="Genomic_DNA"/>
</dbReference>
<evidence type="ECO:0008006" key="4">
    <source>
        <dbReference type="Google" id="ProtNLM"/>
    </source>
</evidence>
<dbReference type="STRING" id="339866.GCA_001418255_00030"/>
<dbReference type="AlphaFoldDB" id="A0A0K6HQ23"/>
<name>A0A0K6HQ23_9BURK</name>
<sequence>MPSSEFSRTLPPSVRKQLLVARIAVERVEFVQAVEQFRDNIRPASMVRKAVSRSMLGSLNPASVVLRLLDFSRGHPYLGSLMGSVFSLLLRKRLARSLFARLLKMGLIGGAVYGIRQYLTRDRAR</sequence>
<keyword evidence="1" id="KW-0812">Transmembrane</keyword>
<evidence type="ECO:0000313" key="2">
    <source>
        <dbReference type="EMBL" id="CUA92903.1"/>
    </source>
</evidence>
<dbReference type="Proteomes" id="UP000183649">
    <property type="component" value="Unassembled WGS sequence"/>
</dbReference>
<protein>
    <recommendedName>
        <fullName evidence="4">DUF3318 domain-containing protein</fullName>
    </recommendedName>
</protein>
<organism evidence="2 3">
    <name type="scientific">Thiomonas bhubaneswarensis</name>
    <dbReference type="NCBI Taxonomy" id="339866"/>
    <lineage>
        <taxon>Bacteria</taxon>
        <taxon>Pseudomonadati</taxon>
        <taxon>Pseudomonadota</taxon>
        <taxon>Betaproteobacteria</taxon>
        <taxon>Burkholderiales</taxon>
        <taxon>Thiomonas</taxon>
    </lineage>
</organism>
<keyword evidence="1" id="KW-0472">Membrane</keyword>